<evidence type="ECO:0008006" key="3">
    <source>
        <dbReference type="Google" id="ProtNLM"/>
    </source>
</evidence>
<name>A0ABW4IYB7_9ACTN</name>
<keyword evidence="2" id="KW-1185">Reference proteome</keyword>
<accession>A0ABW4IYB7</accession>
<dbReference type="PANTHER" id="PTHR42305">
    <property type="entry name" value="MEMBRANE PROTEIN RV1733C-RELATED"/>
    <property type="match status" value="1"/>
</dbReference>
<organism evidence="1 2">
    <name type="scientific">Streptomyces caeni</name>
    <dbReference type="NCBI Taxonomy" id="2307231"/>
    <lineage>
        <taxon>Bacteria</taxon>
        <taxon>Bacillati</taxon>
        <taxon>Actinomycetota</taxon>
        <taxon>Actinomycetes</taxon>
        <taxon>Kitasatosporales</taxon>
        <taxon>Streptomycetaceae</taxon>
        <taxon>Streptomyces</taxon>
    </lineage>
</organism>
<dbReference type="PANTHER" id="PTHR42305:SF1">
    <property type="entry name" value="MEMBRANE PROTEIN RV1733C-RELATED"/>
    <property type="match status" value="1"/>
</dbReference>
<sequence length="194" mass="21077">MRTRMRGWRWRRNSLRRRSDVVEAWTALIVVVLLFAGAPLVGAAVGRWAYDTARATQTAQRAGRHLVPAVPVEDAPAAAPSTEGGRRPLYPVKVRWTEPGKGTRTTLAEVPAGSRRGDRVEVWLDAEGRGVAPPPTDAAVWQHALAAGVWAAGGAAGAVLLGRTVIGRVAERHRMAEWEAEWARTGPDWGRRTA</sequence>
<reference evidence="2" key="1">
    <citation type="journal article" date="2019" name="Int. J. Syst. Evol. Microbiol.">
        <title>The Global Catalogue of Microorganisms (GCM) 10K type strain sequencing project: providing services to taxonomists for standard genome sequencing and annotation.</title>
        <authorList>
            <consortium name="The Broad Institute Genomics Platform"/>
            <consortium name="The Broad Institute Genome Sequencing Center for Infectious Disease"/>
            <person name="Wu L."/>
            <person name="Ma J."/>
        </authorList>
    </citation>
    <scope>NUCLEOTIDE SEQUENCE [LARGE SCALE GENOMIC DNA]</scope>
    <source>
        <strain evidence="2">CGMCC 1.12470</strain>
    </source>
</reference>
<gene>
    <name evidence="1" type="ORF">ACFSL4_27355</name>
</gene>
<protein>
    <recommendedName>
        <fullName evidence="3">Integral membrane protein</fullName>
    </recommendedName>
</protein>
<dbReference type="RefSeq" id="WP_381088287.1">
    <property type="nucleotide sequence ID" value="NZ_JBHUDX010000083.1"/>
</dbReference>
<evidence type="ECO:0000313" key="1">
    <source>
        <dbReference type="EMBL" id="MFD1661807.1"/>
    </source>
</evidence>
<comment type="caution">
    <text evidence="1">The sequence shown here is derived from an EMBL/GenBank/DDBJ whole genome shotgun (WGS) entry which is preliminary data.</text>
</comment>
<evidence type="ECO:0000313" key="2">
    <source>
        <dbReference type="Proteomes" id="UP001597261"/>
    </source>
</evidence>
<dbReference type="Proteomes" id="UP001597261">
    <property type="component" value="Unassembled WGS sequence"/>
</dbReference>
<dbReference type="InterPro" id="IPR039708">
    <property type="entry name" value="MT1774/Rv1733c-like"/>
</dbReference>
<proteinExistence type="predicted"/>
<dbReference type="EMBL" id="JBHUDX010000083">
    <property type="protein sequence ID" value="MFD1661807.1"/>
    <property type="molecule type" value="Genomic_DNA"/>
</dbReference>